<dbReference type="AlphaFoldDB" id="A0A645J4Q3"/>
<dbReference type="EMBL" id="VSSQ01131535">
    <property type="protein sequence ID" value="MPN58618.1"/>
    <property type="molecule type" value="Genomic_DNA"/>
</dbReference>
<protein>
    <submittedName>
        <fullName evidence="1">Uncharacterized protein</fullName>
    </submittedName>
</protein>
<evidence type="ECO:0000313" key="1">
    <source>
        <dbReference type="EMBL" id="MPN58618.1"/>
    </source>
</evidence>
<gene>
    <name evidence="1" type="ORF">SDC9_206325</name>
</gene>
<name>A0A645J4Q3_9ZZZZ</name>
<accession>A0A645J4Q3</accession>
<comment type="caution">
    <text evidence="1">The sequence shown here is derived from an EMBL/GenBank/DDBJ whole genome shotgun (WGS) entry which is preliminary data.</text>
</comment>
<reference evidence="1" key="1">
    <citation type="submission" date="2019-08" db="EMBL/GenBank/DDBJ databases">
        <authorList>
            <person name="Kucharzyk K."/>
            <person name="Murdoch R.W."/>
            <person name="Higgins S."/>
            <person name="Loffler F."/>
        </authorList>
    </citation>
    <scope>NUCLEOTIDE SEQUENCE</scope>
</reference>
<organism evidence="1">
    <name type="scientific">bioreactor metagenome</name>
    <dbReference type="NCBI Taxonomy" id="1076179"/>
    <lineage>
        <taxon>unclassified sequences</taxon>
        <taxon>metagenomes</taxon>
        <taxon>ecological metagenomes</taxon>
    </lineage>
</organism>
<sequence>MTRHVLWDICTLGFAEIHYGRIRYNYRHILEREAYLAKRKVFLDGLVGKNLKNLVAEFGTPESVTDVGDGNQMFVWSKRTLRTTSFGGSSGNISSSGTYTTPSYPGGIGTTYNNGTVNTSNYNTSVTREEVKKLWFLVGPDHVAKEYGVSEDW</sequence>
<proteinExistence type="predicted"/>